<reference evidence="2 3" key="1">
    <citation type="submission" date="2018-11" db="EMBL/GenBank/DDBJ databases">
        <title>Genomes From Bacteria Associated with the Canine Oral Cavity: a Test Case for Automated Genome-Based Taxonomic Assignment.</title>
        <authorList>
            <person name="Coil D.A."/>
            <person name="Jospin G."/>
            <person name="Darling A.E."/>
            <person name="Wallis C."/>
            <person name="Davis I.J."/>
            <person name="Harris S."/>
            <person name="Eisen J.A."/>
            <person name="Holcombe L.J."/>
            <person name="O'Flynn C."/>
        </authorList>
    </citation>
    <scope>NUCLEOTIDE SEQUENCE [LARGE SCALE GENOMIC DNA]</scope>
    <source>
        <strain evidence="2 3">OH887_COT-365</strain>
    </source>
</reference>
<organism evidence="2 3">
    <name type="scientific">Arachnia propionica</name>
    <dbReference type="NCBI Taxonomy" id="1750"/>
    <lineage>
        <taxon>Bacteria</taxon>
        <taxon>Bacillati</taxon>
        <taxon>Actinomycetota</taxon>
        <taxon>Actinomycetes</taxon>
        <taxon>Propionibacteriales</taxon>
        <taxon>Propionibacteriaceae</taxon>
        <taxon>Arachnia</taxon>
    </lineage>
</organism>
<evidence type="ECO:0000313" key="3">
    <source>
        <dbReference type="Proteomes" id="UP000280819"/>
    </source>
</evidence>
<feature type="domain" description="DUF4132" evidence="1">
    <location>
        <begin position="391"/>
        <end position="535"/>
    </location>
</feature>
<sequence>MSDLLVRPSSAPSYSRWVAKFVAVQQRLEESGAYPPGARPREVDWRLKEAAGSWAAAMFCLLAWHGDEVLADIERALGDRSSNEDATRLLAGIGSRASQDALLRHLDHFRVREAVIGNARRWPVDTLESLLAAGSRRGQRTADLFQLLAWRHPEWVRALRGVGDDPAIDRLLAPEPGRDAEPGEWEALPSPSEETTVPAWLNPYRLPRLVLPSGRVLPMAEVPRVVRLITEGGSLDLFTPASLAAFLADLLEQWLAQGGKGDAWVVTAQSRGGDANARALMKAIRWFRGRLHRVAAYEAMACLVQLGTQEALMGLGELAQQERWNDLKERAEVALEGIAAERGISVAELEDVSVPDLGVGTDGRMTLDFGPRSFQVRVGHDLTARVSDASGRTLRSLPRVGAKDDPAKALAATAEFRELKKQLTAVLRIQGARMEAAMSSRRSWTGQQFRQVFLAHPVMRCVAHRLLWSIDGVHTFRVDEDFQPVDRDEAPVQLSAAARIQLAHPMEVELEQWAPVLADHEIMTLVEQVGRGVYREVPDLVGEWVSVGALQGLMAHGWQRRVGDGGCIVALYRPVGDGVVELGIDCDDWVMGLRPPREPARRTGVALSGDPARMDPVVLSETLRDLARLPWREGV</sequence>
<gene>
    <name evidence="2" type="ORF">EII34_11335</name>
</gene>
<dbReference type="RefSeq" id="WP_124845273.1">
    <property type="nucleotide sequence ID" value="NZ_RQZG01000013.1"/>
</dbReference>
<dbReference type="Pfam" id="PF13569">
    <property type="entry name" value="DUF4132"/>
    <property type="match status" value="1"/>
</dbReference>
<dbReference type="Proteomes" id="UP000280819">
    <property type="component" value="Unassembled WGS sequence"/>
</dbReference>
<comment type="caution">
    <text evidence="2">The sequence shown here is derived from an EMBL/GenBank/DDBJ whole genome shotgun (WGS) entry which is preliminary data.</text>
</comment>
<name>A0A3P1T4C1_9ACTN</name>
<proteinExistence type="predicted"/>
<evidence type="ECO:0000259" key="1">
    <source>
        <dbReference type="Pfam" id="PF13569"/>
    </source>
</evidence>
<protein>
    <submittedName>
        <fullName evidence="2">DUF4132 domain-containing protein</fullName>
    </submittedName>
</protein>
<dbReference type="InterPro" id="IPR025406">
    <property type="entry name" value="DUF4132"/>
</dbReference>
<dbReference type="OrthoDB" id="4554725at2"/>
<dbReference type="AlphaFoldDB" id="A0A3P1T4C1"/>
<dbReference type="EMBL" id="RQZG01000013">
    <property type="protein sequence ID" value="RRD04190.1"/>
    <property type="molecule type" value="Genomic_DNA"/>
</dbReference>
<accession>A0A3P1T4C1</accession>
<evidence type="ECO:0000313" key="2">
    <source>
        <dbReference type="EMBL" id="RRD04190.1"/>
    </source>
</evidence>